<feature type="domain" description="EamA" evidence="8">
    <location>
        <begin position="5"/>
        <end position="138"/>
    </location>
</feature>
<evidence type="ECO:0000259" key="8">
    <source>
        <dbReference type="Pfam" id="PF00892"/>
    </source>
</evidence>
<dbReference type="AlphaFoldDB" id="A0A1G9T704"/>
<comment type="subcellular location">
    <subcellularLocation>
        <location evidence="1">Cell membrane</location>
        <topology evidence="1">Multi-pass membrane protein</topology>
    </subcellularLocation>
</comment>
<organism evidence="9 10">
    <name type="scientific">Dendrosporobacter quercicolus</name>
    <dbReference type="NCBI Taxonomy" id="146817"/>
    <lineage>
        <taxon>Bacteria</taxon>
        <taxon>Bacillati</taxon>
        <taxon>Bacillota</taxon>
        <taxon>Negativicutes</taxon>
        <taxon>Selenomonadales</taxon>
        <taxon>Sporomusaceae</taxon>
        <taxon>Dendrosporobacter</taxon>
    </lineage>
</organism>
<feature type="transmembrane region" description="Helical" evidence="7">
    <location>
        <begin position="123"/>
        <end position="139"/>
    </location>
</feature>
<evidence type="ECO:0000256" key="1">
    <source>
        <dbReference type="ARBA" id="ARBA00004651"/>
    </source>
</evidence>
<dbReference type="PANTHER" id="PTHR42920:SF5">
    <property type="entry name" value="EAMA DOMAIN-CONTAINING PROTEIN"/>
    <property type="match status" value="1"/>
</dbReference>
<feature type="transmembrane region" description="Helical" evidence="7">
    <location>
        <begin position="239"/>
        <end position="258"/>
    </location>
</feature>
<gene>
    <name evidence="9" type="ORF">SAMN04488502_104233</name>
</gene>
<comment type="similarity">
    <text evidence="2">Belongs to the EamA transporter family.</text>
</comment>
<dbReference type="Pfam" id="PF00892">
    <property type="entry name" value="EamA"/>
    <property type="match status" value="2"/>
</dbReference>
<dbReference type="RefSeq" id="WP_092072532.1">
    <property type="nucleotide sequence ID" value="NZ_FNHB01000004.1"/>
</dbReference>
<dbReference type="SUPFAM" id="SSF103481">
    <property type="entry name" value="Multidrug resistance efflux transporter EmrE"/>
    <property type="match status" value="2"/>
</dbReference>
<dbReference type="OrthoDB" id="9804865at2"/>
<evidence type="ECO:0000256" key="7">
    <source>
        <dbReference type="SAM" id="Phobius"/>
    </source>
</evidence>
<feature type="transmembrane region" description="Helical" evidence="7">
    <location>
        <begin position="179"/>
        <end position="198"/>
    </location>
</feature>
<evidence type="ECO:0000313" key="10">
    <source>
        <dbReference type="Proteomes" id="UP000214880"/>
    </source>
</evidence>
<dbReference type="EMBL" id="FNHB01000004">
    <property type="protein sequence ID" value="SDM43454.1"/>
    <property type="molecule type" value="Genomic_DNA"/>
</dbReference>
<protein>
    <submittedName>
        <fullName evidence="9">Threonine/homoserine efflux transporter RhtA</fullName>
    </submittedName>
</protein>
<evidence type="ECO:0000256" key="5">
    <source>
        <dbReference type="ARBA" id="ARBA00022989"/>
    </source>
</evidence>
<accession>A0A1G9T704</accession>
<feature type="domain" description="EamA" evidence="8">
    <location>
        <begin position="149"/>
        <end position="280"/>
    </location>
</feature>
<keyword evidence="3" id="KW-1003">Cell membrane</keyword>
<keyword evidence="4 7" id="KW-0812">Transmembrane</keyword>
<sequence length="298" mass="31435">MKCKANLLLLTTAAIWGLAFVAQRAGMEFIGPFTFNGIRFALGGLSLIPLMVYYRGRADGQGTVLANSWRAGIAAGAILFIAASLQQIGLIYTTAGKAAFITCLYIVLVPLASVFLRQRIACSTWLGSVLAVAGLYLLCVKESFVVAYGDWLEAAGAAFWTAHILLIDRFVRRTSFLQLAFTQVMTCAALSMLVAAVIETITPAGILQAGVQLLYGGVCSVGIAYTLQIIGQKNAPPAHAAIILSMETVFAVLGGWFILGEQLASRELAGCVFMLAGMLLAQVSSLPSQNKGGVEAGS</sequence>
<dbReference type="InterPro" id="IPR000620">
    <property type="entry name" value="EamA_dom"/>
</dbReference>
<evidence type="ECO:0000256" key="3">
    <source>
        <dbReference type="ARBA" id="ARBA00022475"/>
    </source>
</evidence>
<dbReference type="STRING" id="146817.SAMN04488502_104233"/>
<feature type="transmembrane region" description="Helical" evidence="7">
    <location>
        <begin position="98"/>
        <end position="116"/>
    </location>
</feature>
<keyword evidence="5 7" id="KW-1133">Transmembrane helix</keyword>
<dbReference type="InterPro" id="IPR051258">
    <property type="entry name" value="Diverse_Substrate_Transporter"/>
</dbReference>
<dbReference type="GO" id="GO:0005886">
    <property type="term" value="C:plasma membrane"/>
    <property type="evidence" value="ECO:0007669"/>
    <property type="project" value="UniProtKB-SubCell"/>
</dbReference>
<keyword evidence="6 7" id="KW-0472">Membrane</keyword>
<feature type="transmembrane region" description="Helical" evidence="7">
    <location>
        <begin position="68"/>
        <end position="92"/>
    </location>
</feature>
<evidence type="ECO:0000256" key="4">
    <source>
        <dbReference type="ARBA" id="ARBA00022692"/>
    </source>
</evidence>
<feature type="transmembrane region" description="Helical" evidence="7">
    <location>
        <begin position="38"/>
        <end position="56"/>
    </location>
</feature>
<dbReference type="Gene3D" id="1.10.3730.20">
    <property type="match status" value="1"/>
</dbReference>
<dbReference type="PANTHER" id="PTHR42920">
    <property type="entry name" value="OS03G0707200 PROTEIN-RELATED"/>
    <property type="match status" value="1"/>
</dbReference>
<dbReference type="InterPro" id="IPR037185">
    <property type="entry name" value="EmrE-like"/>
</dbReference>
<evidence type="ECO:0000313" key="9">
    <source>
        <dbReference type="EMBL" id="SDM43454.1"/>
    </source>
</evidence>
<reference evidence="9 10" key="1">
    <citation type="submission" date="2016-10" db="EMBL/GenBank/DDBJ databases">
        <authorList>
            <person name="de Groot N.N."/>
        </authorList>
    </citation>
    <scope>NUCLEOTIDE SEQUENCE [LARGE SCALE GENOMIC DNA]</scope>
    <source>
        <strain evidence="9 10">DSM 1736</strain>
    </source>
</reference>
<keyword evidence="10" id="KW-1185">Reference proteome</keyword>
<dbReference type="Proteomes" id="UP000214880">
    <property type="component" value="Unassembled WGS sequence"/>
</dbReference>
<evidence type="ECO:0000256" key="6">
    <source>
        <dbReference type="ARBA" id="ARBA00023136"/>
    </source>
</evidence>
<feature type="transmembrane region" description="Helical" evidence="7">
    <location>
        <begin position="204"/>
        <end position="227"/>
    </location>
</feature>
<evidence type="ECO:0000256" key="2">
    <source>
        <dbReference type="ARBA" id="ARBA00007362"/>
    </source>
</evidence>
<name>A0A1G9T704_9FIRM</name>
<proteinExistence type="inferred from homology"/>